<dbReference type="EMBL" id="VMNK01000001">
    <property type="protein sequence ID" value="TVO59728.1"/>
    <property type="molecule type" value="Genomic_DNA"/>
</dbReference>
<dbReference type="SUPFAM" id="SSF56935">
    <property type="entry name" value="Porins"/>
    <property type="match status" value="1"/>
</dbReference>
<comment type="caution">
    <text evidence="17">The sequence shown here is derived from an EMBL/GenBank/DDBJ whole genome shotgun (WGS) entry which is preliminary data.</text>
</comment>
<evidence type="ECO:0000256" key="4">
    <source>
        <dbReference type="ARBA" id="ARBA00022452"/>
    </source>
</evidence>
<keyword evidence="10 11" id="KW-0998">Cell outer membrane</keyword>
<feature type="signal peptide" evidence="14">
    <location>
        <begin position="1"/>
        <end position="28"/>
    </location>
</feature>
<dbReference type="AlphaFoldDB" id="A0A557R3L2"/>
<evidence type="ECO:0000256" key="11">
    <source>
        <dbReference type="PROSITE-ProRule" id="PRU01360"/>
    </source>
</evidence>
<evidence type="ECO:0000259" key="16">
    <source>
        <dbReference type="Pfam" id="PF07715"/>
    </source>
</evidence>
<proteinExistence type="inferred from homology"/>
<dbReference type="OrthoDB" id="183532at2"/>
<keyword evidence="7 12" id="KW-0798">TonB box</keyword>
<keyword evidence="3 11" id="KW-0813">Transport</keyword>
<dbReference type="PANTHER" id="PTHR30069:SF29">
    <property type="entry name" value="HEMOGLOBIN AND HEMOGLOBIN-HAPTOGLOBIN-BINDING PROTEIN 1-RELATED"/>
    <property type="match status" value="1"/>
</dbReference>
<feature type="chain" id="PRO_5022081418" evidence="14">
    <location>
        <begin position="29"/>
        <end position="666"/>
    </location>
</feature>
<keyword evidence="9 17" id="KW-0675">Receptor</keyword>
<keyword evidence="5 11" id="KW-0812">Transmembrane</keyword>
<dbReference type="Pfam" id="PF00593">
    <property type="entry name" value="TonB_dep_Rec_b-barrel"/>
    <property type="match status" value="1"/>
</dbReference>
<evidence type="ECO:0000313" key="17">
    <source>
        <dbReference type="EMBL" id="TVO59728.1"/>
    </source>
</evidence>
<protein>
    <submittedName>
        <fullName evidence="17">TonB-dependent receptor</fullName>
    </submittedName>
</protein>
<dbReference type="PROSITE" id="PS52016">
    <property type="entry name" value="TONB_DEPENDENT_REC_3"/>
    <property type="match status" value="1"/>
</dbReference>
<gene>
    <name evidence="17" type="ORF">FHP91_00450</name>
</gene>
<evidence type="ECO:0000259" key="15">
    <source>
        <dbReference type="Pfam" id="PF00593"/>
    </source>
</evidence>
<reference evidence="17 18" key="1">
    <citation type="submission" date="2019-07" db="EMBL/GenBank/DDBJ databases">
        <title>The pathways for chlorine oxyanion respiration interact through the shared metabolite chlorate.</title>
        <authorList>
            <person name="Barnum T.P."/>
            <person name="Cheng Y."/>
            <person name="Hill K.A."/>
            <person name="Lucas L.N."/>
            <person name="Carlson H.K."/>
            <person name="Coates J.D."/>
        </authorList>
    </citation>
    <scope>NUCLEOTIDE SEQUENCE [LARGE SCALE GENOMIC DNA]</scope>
    <source>
        <strain evidence="17 18">SFB-3</strain>
    </source>
</reference>
<dbReference type="RefSeq" id="WP_144307737.1">
    <property type="nucleotide sequence ID" value="NZ_VMNK01000001.1"/>
</dbReference>
<evidence type="ECO:0000256" key="8">
    <source>
        <dbReference type="ARBA" id="ARBA00023136"/>
    </source>
</evidence>
<evidence type="ECO:0000256" key="10">
    <source>
        <dbReference type="ARBA" id="ARBA00023237"/>
    </source>
</evidence>
<dbReference type="Gene3D" id="2.170.130.10">
    <property type="entry name" value="TonB-dependent receptor, plug domain"/>
    <property type="match status" value="1"/>
</dbReference>
<keyword evidence="6 14" id="KW-0732">Signal</keyword>
<accession>A0A557R3L2</accession>
<dbReference type="Pfam" id="PF07715">
    <property type="entry name" value="Plug"/>
    <property type="match status" value="1"/>
</dbReference>
<evidence type="ECO:0000256" key="2">
    <source>
        <dbReference type="ARBA" id="ARBA00009810"/>
    </source>
</evidence>
<evidence type="ECO:0000256" key="6">
    <source>
        <dbReference type="ARBA" id="ARBA00022729"/>
    </source>
</evidence>
<dbReference type="Proteomes" id="UP000319502">
    <property type="component" value="Unassembled WGS sequence"/>
</dbReference>
<evidence type="ECO:0000256" key="13">
    <source>
        <dbReference type="SAM" id="MobiDB-lite"/>
    </source>
</evidence>
<evidence type="ECO:0000256" key="7">
    <source>
        <dbReference type="ARBA" id="ARBA00023077"/>
    </source>
</evidence>
<keyword evidence="8 11" id="KW-0472">Membrane</keyword>
<comment type="subcellular location">
    <subcellularLocation>
        <location evidence="1 11">Cell outer membrane</location>
        <topology evidence="1 11">Multi-pass membrane protein</topology>
    </subcellularLocation>
</comment>
<keyword evidence="4 11" id="KW-1134">Transmembrane beta strand</keyword>
<feature type="domain" description="TonB-dependent receptor plug" evidence="16">
    <location>
        <begin position="62"/>
        <end position="171"/>
    </location>
</feature>
<name>A0A557R3L2_9RHOO</name>
<evidence type="ECO:0000313" key="18">
    <source>
        <dbReference type="Proteomes" id="UP000319502"/>
    </source>
</evidence>
<dbReference type="InterPro" id="IPR039426">
    <property type="entry name" value="TonB-dep_rcpt-like"/>
</dbReference>
<evidence type="ECO:0000256" key="5">
    <source>
        <dbReference type="ARBA" id="ARBA00022692"/>
    </source>
</evidence>
<dbReference type="InterPro" id="IPR012910">
    <property type="entry name" value="Plug_dom"/>
</dbReference>
<evidence type="ECO:0000256" key="9">
    <source>
        <dbReference type="ARBA" id="ARBA00023170"/>
    </source>
</evidence>
<feature type="region of interest" description="Disordered" evidence="13">
    <location>
        <begin position="221"/>
        <end position="242"/>
    </location>
</feature>
<evidence type="ECO:0000256" key="12">
    <source>
        <dbReference type="RuleBase" id="RU003357"/>
    </source>
</evidence>
<comment type="similarity">
    <text evidence="2 11 12">Belongs to the TonB-dependent receptor family.</text>
</comment>
<dbReference type="InterPro" id="IPR000531">
    <property type="entry name" value="Beta-barrel_TonB"/>
</dbReference>
<sequence length="666" mass="74533">MRHLLTPRRVRRSALVISVMLGSLSALAAPAASDTLFDADIDTLVQLETVVDSGRFPQQRIHAPSRVTIVTAQQIEAYGYRTLADVLRSMRGLYTTYDRNYHYLGARGFARPGDYNTRVMILVDGVRLADPVYSQGSIGGAFPVDMSLIKRVEFLPGPGSAAYGNNALLGVINVVTRDPVPGSNKNIRLEAGSEGHTGGQVTLDQSLSANARLLLSASRTRSSGATHDYPEFDSPQTNFGRAENLDGEARNRLLAKLLVDQWRLQLIASQRTKSVPTGAFDQLFNDRRSRTEDDYLMLSAAREFTPSDSSTASIQATYNQYDYVGYYPYDYPPVTLTEDSAQGQRFGLEGQWIKRVTDQHTLRAWGEFFYDAQIDQGNADVAPYVEYLNDQRQGRRWGLFIEDEFAFAPRWQFNLGLRWDRQWTGNVTAHPRLGLIHRYSDTTTLKLLYGSASRAPTAYERYYAIAGFNTANPNLKPETIRTVEAVYEYQADGLHLSGSAFRYRISDLIGSQTDPNDDTVSFQNQSPATAQGFELEGELARVNGDRLRLSYTWQHSRDEGTGKSLTNVPRHMIKANWLSHWTPKLKSGVEVQYESRRDTLNGGHTGGRTLLNVNLVSRHLPGGASLSVLASNLLDKRYAEPASLDHRQSRLLQDGRQLFVVVNWPL</sequence>
<dbReference type="PANTHER" id="PTHR30069">
    <property type="entry name" value="TONB-DEPENDENT OUTER MEMBRANE RECEPTOR"/>
    <property type="match status" value="1"/>
</dbReference>
<dbReference type="Gene3D" id="2.40.170.20">
    <property type="entry name" value="TonB-dependent receptor, beta-barrel domain"/>
    <property type="match status" value="1"/>
</dbReference>
<dbReference type="CDD" id="cd01347">
    <property type="entry name" value="ligand_gated_channel"/>
    <property type="match status" value="1"/>
</dbReference>
<feature type="domain" description="TonB-dependent receptor-like beta-barrel" evidence="15">
    <location>
        <begin position="277"/>
        <end position="615"/>
    </location>
</feature>
<dbReference type="GO" id="GO:0044718">
    <property type="term" value="P:siderophore transmembrane transport"/>
    <property type="evidence" value="ECO:0007669"/>
    <property type="project" value="TreeGrafter"/>
</dbReference>
<organism evidence="17 18">
    <name type="scientific">Denitromonas halophila</name>
    <dbReference type="NCBI Taxonomy" id="1629404"/>
    <lineage>
        <taxon>Bacteria</taxon>
        <taxon>Pseudomonadati</taxon>
        <taxon>Pseudomonadota</taxon>
        <taxon>Betaproteobacteria</taxon>
        <taxon>Rhodocyclales</taxon>
        <taxon>Zoogloeaceae</taxon>
        <taxon>Denitromonas</taxon>
    </lineage>
</organism>
<evidence type="ECO:0000256" key="3">
    <source>
        <dbReference type="ARBA" id="ARBA00022448"/>
    </source>
</evidence>
<evidence type="ECO:0000256" key="14">
    <source>
        <dbReference type="SAM" id="SignalP"/>
    </source>
</evidence>
<dbReference type="GO" id="GO:0015344">
    <property type="term" value="F:siderophore uptake transmembrane transporter activity"/>
    <property type="evidence" value="ECO:0007669"/>
    <property type="project" value="TreeGrafter"/>
</dbReference>
<dbReference type="GO" id="GO:0009279">
    <property type="term" value="C:cell outer membrane"/>
    <property type="evidence" value="ECO:0007669"/>
    <property type="project" value="UniProtKB-SubCell"/>
</dbReference>
<keyword evidence="18" id="KW-1185">Reference proteome</keyword>
<dbReference type="InterPro" id="IPR037066">
    <property type="entry name" value="Plug_dom_sf"/>
</dbReference>
<evidence type="ECO:0000256" key="1">
    <source>
        <dbReference type="ARBA" id="ARBA00004571"/>
    </source>
</evidence>
<dbReference type="InterPro" id="IPR036942">
    <property type="entry name" value="Beta-barrel_TonB_sf"/>
</dbReference>